<keyword evidence="2" id="KW-1185">Reference proteome</keyword>
<organism evidence="1 2">
    <name type="scientific">Catenuloplanes atrovinosus</name>
    <dbReference type="NCBI Taxonomy" id="137266"/>
    <lineage>
        <taxon>Bacteria</taxon>
        <taxon>Bacillati</taxon>
        <taxon>Actinomycetota</taxon>
        <taxon>Actinomycetes</taxon>
        <taxon>Micromonosporales</taxon>
        <taxon>Micromonosporaceae</taxon>
        <taxon>Catenuloplanes</taxon>
    </lineage>
</organism>
<sequence>MTLLELVDGEYQPLVPAAAGTRFVMREPFGFEVDPAELLDE</sequence>
<dbReference type="AlphaFoldDB" id="A0AAE3YJ75"/>
<accession>A0AAE3YJ75</accession>
<dbReference type="RefSeq" id="WP_310361635.1">
    <property type="nucleotide sequence ID" value="NZ_JAVDYB010000001.1"/>
</dbReference>
<dbReference type="Proteomes" id="UP001183643">
    <property type="component" value="Unassembled WGS sequence"/>
</dbReference>
<gene>
    <name evidence="1" type="ORF">J2S41_000132</name>
</gene>
<comment type="caution">
    <text evidence="1">The sequence shown here is derived from an EMBL/GenBank/DDBJ whole genome shotgun (WGS) entry which is preliminary data.</text>
</comment>
<evidence type="ECO:0000313" key="1">
    <source>
        <dbReference type="EMBL" id="MDR7273354.1"/>
    </source>
</evidence>
<dbReference type="EMBL" id="JAVDYB010000001">
    <property type="protein sequence ID" value="MDR7273354.1"/>
    <property type="molecule type" value="Genomic_DNA"/>
</dbReference>
<evidence type="ECO:0000313" key="2">
    <source>
        <dbReference type="Proteomes" id="UP001183643"/>
    </source>
</evidence>
<protein>
    <submittedName>
        <fullName evidence="1">Uncharacterized protein</fullName>
    </submittedName>
</protein>
<name>A0AAE3YJ75_9ACTN</name>
<proteinExistence type="predicted"/>
<reference evidence="1" key="1">
    <citation type="submission" date="2023-07" db="EMBL/GenBank/DDBJ databases">
        <title>Sequencing the genomes of 1000 actinobacteria strains.</title>
        <authorList>
            <person name="Klenk H.-P."/>
        </authorList>
    </citation>
    <scope>NUCLEOTIDE SEQUENCE</scope>
    <source>
        <strain evidence="1">DSM 44707</strain>
    </source>
</reference>